<evidence type="ECO:0000313" key="1">
    <source>
        <dbReference type="EMBL" id="REC65642.1"/>
    </source>
</evidence>
<dbReference type="AlphaFoldDB" id="A0A3D9CIQ5"/>
<dbReference type="OrthoDB" id="1264784at2"/>
<dbReference type="RefSeq" id="WP_116037281.1">
    <property type="nucleotide sequence ID" value="NZ_JBHLVV010000091.1"/>
</dbReference>
<keyword evidence="2" id="KW-1185">Reference proteome</keyword>
<protein>
    <submittedName>
        <fullName evidence="1">Uncharacterized protein</fullName>
    </submittedName>
</protein>
<reference evidence="1 2" key="1">
    <citation type="journal article" date="2006" name="Int. J. Syst. Evol. Microbiol.">
        <title>Chryseobacterium hispanicum sp. nov., isolated from the drinking water distribution system of Sevilla, Spain.</title>
        <authorList>
            <person name="Gallego V."/>
            <person name="Garcia M.T."/>
            <person name="Ventosa A."/>
        </authorList>
    </citation>
    <scope>NUCLEOTIDE SEQUENCE [LARGE SCALE GENOMIC DNA]</scope>
    <source>
        <strain evidence="1 2">KCTC 22104</strain>
    </source>
</reference>
<sequence length="67" mass="7845">MTGEELYLKLSIRDYSNSDSDIYAQDLQTYFFHSVTSNTIADFFKLLEMAHFLDKKIILKSENLESD</sequence>
<name>A0A3D9CIQ5_9FLAO</name>
<gene>
    <name evidence="1" type="ORF">DRF58_17810</name>
</gene>
<dbReference type="Proteomes" id="UP000256326">
    <property type="component" value="Unassembled WGS sequence"/>
</dbReference>
<evidence type="ECO:0000313" key="2">
    <source>
        <dbReference type="Proteomes" id="UP000256326"/>
    </source>
</evidence>
<accession>A0A3D9CIQ5</accession>
<comment type="caution">
    <text evidence="1">The sequence shown here is derived from an EMBL/GenBank/DDBJ whole genome shotgun (WGS) entry which is preliminary data.</text>
</comment>
<organism evidence="1 2">
    <name type="scientific">Epilithonimonas hispanica</name>
    <dbReference type="NCBI Taxonomy" id="358687"/>
    <lineage>
        <taxon>Bacteria</taxon>
        <taxon>Pseudomonadati</taxon>
        <taxon>Bacteroidota</taxon>
        <taxon>Flavobacteriia</taxon>
        <taxon>Flavobacteriales</taxon>
        <taxon>Weeksellaceae</taxon>
        <taxon>Chryseobacterium group</taxon>
        <taxon>Epilithonimonas</taxon>
    </lineage>
</organism>
<proteinExistence type="predicted"/>
<dbReference type="EMBL" id="QNUG01000089">
    <property type="protein sequence ID" value="REC65642.1"/>
    <property type="molecule type" value="Genomic_DNA"/>
</dbReference>